<organism evidence="1 2">
    <name type="scientific">Colletotrichum liriopes</name>
    <dbReference type="NCBI Taxonomy" id="708192"/>
    <lineage>
        <taxon>Eukaryota</taxon>
        <taxon>Fungi</taxon>
        <taxon>Dikarya</taxon>
        <taxon>Ascomycota</taxon>
        <taxon>Pezizomycotina</taxon>
        <taxon>Sordariomycetes</taxon>
        <taxon>Hypocreomycetidae</taxon>
        <taxon>Glomerellales</taxon>
        <taxon>Glomerellaceae</taxon>
        <taxon>Colletotrichum</taxon>
        <taxon>Colletotrichum spaethianum species complex</taxon>
    </lineage>
</organism>
<name>A0AA37LYF7_9PEZI</name>
<dbReference type="AlphaFoldDB" id="A0AA37LYF7"/>
<dbReference type="Proteomes" id="UP001055172">
    <property type="component" value="Unassembled WGS sequence"/>
</dbReference>
<dbReference type="EMBL" id="BPPX01000034">
    <property type="protein sequence ID" value="GJC88601.1"/>
    <property type="molecule type" value="Genomic_DNA"/>
</dbReference>
<gene>
    <name evidence="1" type="ORF">ColLi_11439</name>
</gene>
<keyword evidence="2" id="KW-1185">Reference proteome</keyword>
<comment type="caution">
    <text evidence="1">The sequence shown here is derived from an EMBL/GenBank/DDBJ whole genome shotgun (WGS) entry which is preliminary data.</text>
</comment>
<reference evidence="1 2" key="1">
    <citation type="submission" date="2021-07" db="EMBL/GenBank/DDBJ databases">
        <title>Genome data of Colletotrichum spaethianum.</title>
        <authorList>
            <person name="Utami Y.D."/>
            <person name="Hiruma K."/>
        </authorList>
    </citation>
    <scope>NUCLEOTIDE SEQUENCE [LARGE SCALE GENOMIC DNA]</scope>
    <source>
        <strain evidence="1 2">MAFF 242679</strain>
    </source>
</reference>
<evidence type="ECO:0000313" key="2">
    <source>
        <dbReference type="Proteomes" id="UP001055172"/>
    </source>
</evidence>
<proteinExistence type="predicted"/>
<sequence>MPPFATAKSDPLQSQVKKPVWAWGDAGVSWLLVPGRFRRYGLAFESRYAELVHLRNVTAALNAIWDLKSRTKSAFVLAWP</sequence>
<protein>
    <submittedName>
        <fullName evidence="1">Uncharacterized protein</fullName>
    </submittedName>
</protein>
<accession>A0AA37LYF7</accession>
<evidence type="ECO:0000313" key="1">
    <source>
        <dbReference type="EMBL" id="GJC88601.1"/>
    </source>
</evidence>